<comment type="caution">
    <text evidence="7">The sequence shown here is derived from an EMBL/GenBank/DDBJ whole genome shotgun (WGS) entry which is preliminary data.</text>
</comment>
<protein>
    <recommendedName>
        <fullName evidence="6">Peptidase M56 domain-containing protein</fullName>
    </recommendedName>
</protein>
<sequence length="953" mass="106131">MPKNSKLYNNGWKPKKRKTMTQLNWPEILPFSQAMGWTLLHSIWQIALVGFALRLILWFVPHKFSNVRYTLLLAGLLVPLVWAAYTFSGQRSTARTQEMAHPDHVAQEYAMPAGSAPLARTDLTDPGSTPTEVAVPFSSWLQTQTDHLGSILRPYLHWVALIWYAGVLILSAFMGLGFYQMRQLRTRNVSAPNALWDQRFVELARKMGIRQPVEFLLSGSISEPLTFHFFRPVVLAPVSLFTGLSREQVETLLLHELAHIRRYDFLVNIFQSVIEVLFFYHPTVWWISGKLREVREHCCDDLVLKVQDQPMLYAEALTHLQLFHHPRKTKLVMYVNGKKGNFSKRILRLFGQYDQQRSGSLKGSLVGVLLLLCLVLQGFFAPAEQPAPRGTSQVEIMESEALPPAVVQALIDTEAERLDQASIALASSNSSATALIQGDPNRLLEAIHHNQPEEVKQLIKTGVDLNAVLSDGRTALTEAAHHDHTDIARLLLRNGAEVNLAGKAGYTALMEAAEHGHQELFALLLGQRGVSINHASKNGHTALLEAAENGHYEIVKTLIQKGADLSATTHDGWNAWKEASAKGHERVAALIREACEAKGISWEPAPTDHSGPEHKPSNQNSNSNSNQNQNQDFSLVGQSALPQGKLPPYIKTSMLKLPIKDKVYLKIGPFPRATKIKLSLDAVNNQSNLVYEVNLTRAELHEIRWNIGKVPPGVYWLTTELDGYQLKERVEIGVVNKIRDSEQDKTYGAKTSQLQGGSDECQELLYAVKDQNVARVRELLKTVDPNCTFYYEDEDPRSPLVAAARLGNLEIAKLLIAARADVEYHGWGDETALMAAAAYGHLELVRYLVGQNADINKTLTGDGTALLVASRNGHLPIVQYLLDEGAEVNASVTGDGTALICAARSGRYEVAKLLLEKGADPFQVSPGDEYAMYHARMNGDKKMIQLLREYEDR</sequence>
<feature type="domain" description="Peptidase M56" evidence="6">
    <location>
        <begin position="156"/>
        <end position="346"/>
    </location>
</feature>
<feature type="region of interest" description="Disordered" evidence="4">
    <location>
        <begin position="601"/>
        <end position="631"/>
    </location>
</feature>
<dbReference type="PROSITE" id="PS50297">
    <property type="entry name" value="ANK_REP_REGION"/>
    <property type="match status" value="6"/>
</dbReference>
<organism evidence="7 8">
    <name type="scientific">Flavilitoribacter nigricans (strain ATCC 23147 / DSM 23189 / NBRC 102662 / NCIMB 1420 / SS-2)</name>
    <name type="common">Lewinella nigricans</name>
    <dbReference type="NCBI Taxonomy" id="1122177"/>
    <lineage>
        <taxon>Bacteria</taxon>
        <taxon>Pseudomonadati</taxon>
        <taxon>Bacteroidota</taxon>
        <taxon>Saprospiria</taxon>
        <taxon>Saprospirales</taxon>
        <taxon>Lewinellaceae</taxon>
        <taxon>Flavilitoribacter</taxon>
    </lineage>
</organism>
<name>A0A2D0NIH3_FLAN2</name>
<evidence type="ECO:0000256" key="5">
    <source>
        <dbReference type="SAM" id="Phobius"/>
    </source>
</evidence>
<feature type="transmembrane region" description="Helical" evidence="5">
    <location>
        <begin position="69"/>
        <end position="87"/>
    </location>
</feature>
<keyword evidence="5" id="KW-1133">Transmembrane helix</keyword>
<evidence type="ECO:0000256" key="2">
    <source>
        <dbReference type="ARBA" id="ARBA00023043"/>
    </source>
</evidence>
<dbReference type="PANTHER" id="PTHR24198">
    <property type="entry name" value="ANKYRIN REPEAT AND PROTEIN KINASE DOMAIN-CONTAINING PROTEIN"/>
    <property type="match status" value="1"/>
</dbReference>
<feature type="repeat" description="ANK" evidence="3">
    <location>
        <begin position="471"/>
        <end position="503"/>
    </location>
</feature>
<feature type="repeat" description="ANK" evidence="3">
    <location>
        <begin position="504"/>
        <end position="537"/>
    </location>
</feature>
<feature type="compositionally biased region" description="Low complexity" evidence="4">
    <location>
        <begin position="617"/>
        <end position="631"/>
    </location>
</feature>
<feature type="repeat" description="ANK" evidence="3">
    <location>
        <begin position="828"/>
        <end position="860"/>
    </location>
</feature>
<dbReference type="InterPro" id="IPR008756">
    <property type="entry name" value="Peptidase_M56"/>
</dbReference>
<evidence type="ECO:0000259" key="6">
    <source>
        <dbReference type="Pfam" id="PF05569"/>
    </source>
</evidence>
<reference evidence="7 8" key="1">
    <citation type="submission" date="2017-10" db="EMBL/GenBank/DDBJ databases">
        <title>The draft genome sequence of Lewinella nigricans NBRC 102662.</title>
        <authorList>
            <person name="Wang K."/>
        </authorList>
    </citation>
    <scope>NUCLEOTIDE SEQUENCE [LARGE SCALE GENOMIC DNA]</scope>
    <source>
        <strain evidence="7 8">NBRC 102662</strain>
    </source>
</reference>
<dbReference type="OrthoDB" id="407974at2"/>
<feature type="transmembrane region" description="Helical" evidence="5">
    <location>
        <begin position="155"/>
        <end position="179"/>
    </location>
</feature>
<dbReference type="Proteomes" id="UP000223913">
    <property type="component" value="Unassembled WGS sequence"/>
</dbReference>
<gene>
    <name evidence="7" type="ORF">CRP01_04335</name>
</gene>
<dbReference type="PROSITE" id="PS50088">
    <property type="entry name" value="ANK_REPEAT"/>
    <property type="match status" value="7"/>
</dbReference>
<feature type="repeat" description="ANK" evidence="3">
    <location>
        <begin position="861"/>
        <end position="893"/>
    </location>
</feature>
<feature type="transmembrane region" description="Helical" evidence="5">
    <location>
        <begin position="34"/>
        <end position="57"/>
    </location>
</feature>
<dbReference type="CDD" id="cd07341">
    <property type="entry name" value="M56_BlaR1_MecR1_like"/>
    <property type="match status" value="1"/>
</dbReference>
<keyword evidence="8" id="KW-1185">Reference proteome</keyword>
<evidence type="ECO:0000256" key="4">
    <source>
        <dbReference type="SAM" id="MobiDB-lite"/>
    </source>
</evidence>
<keyword evidence="2 3" id="KW-0040">ANK repeat</keyword>
<keyword evidence="5" id="KW-0472">Membrane</keyword>
<dbReference type="PANTHER" id="PTHR24198:SF194">
    <property type="entry name" value="INVERSIN-A"/>
    <property type="match status" value="1"/>
</dbReference>
<feature type="repeat" description="ANK" evidence="3">
    <location>
        <begin position="538"/>
        <end position="570"/>
    </location>
</feature>
<dbReference type="SMART" id="SM00248">
    <property type="entry name" value="ANK"/>
    <property type="match status" value="10"/>
</dbReference>
<dbReference type="PRINTS" id="PR01415">
    <property type="entry name" value="ANKYRIN"/>
</dbReference>
<evidence type="ECO:0000256" key="3">
    <source>
        <dbReference type="PROSITE-ProRule" id="PRU00023"/>
    </source>
</evidence>
<evidence type="ECO:0000313" key="8">
    <source>
        <dbReference type="Proteomes" id="UP000223913"/>
    </source>
</evidence>
<proteinExistence type="predicted"/>
<dbReference type="Pfam" id="PF05569">
    <property type="entry name" value="Peptidase_M56"/>
    <property type="match status" value="1"/>
</dbReference>
<dbReference type="Pfam" id="PF00023">
    <property type="entry name" value="Ank"/>
    <property type="match status" value="1"/>
</dbReference>
<dbReference type="InterPro" id="IPR002110">
    <property type="entry name" value="Ankyrin_rpt"/>
</dbReference>
<dbReference type="SUPFAM" id="SSF48403">
    <property type="entry name" value="Ankyrin repeat"/>
    <property type="match status" value="2"/>
</dbReference>
<feature type="repeat" description="ANK" evidence="3">
    <location>
        <begin position="894"/>
        <end position="920"/>
    </location>
</feature>
<accession>A0A2D0NIH3</accession>
<evidence type="ECO:0000256" key="1">
    <source>
        <dbReference type="ARBA" id="ARBA00022737"/>
    </source>
</evidence>
<feature type="repeat" description="ANK" evidence="3">
    <location>
        <begin position="795"/>
        <end position="823"/>
    </location>
</feature>
<dbReference type="Pfam" id="PF13637">
    <property type="entry name" value="Ank_4"/>
    <property type="match status" value="1"/>
</dbReference>
<dbReference type="Gene3D" id="1.25.40.20">
    <property type="entry name" value="Ankyrin repeat-containing domain"/>
    <property type="match status" value="2"/>
</dbReference>
<keyword evidence="5" id="KW-0812">Transmembrane</keyword>
<dbReference type="EMBL" id="PDUD01000004">
    <property type="protein sequence ID" value="PHN07989.1"/>
    <property type="molecule type" value="Genomic_DNA"/>
</dbReference>
<dbReference type="Pfam" id="PF12796">
    <property type="entry name" value="Ank_2"/>
    <property type="match status" value="2"/>
</dbReference>
<dbReference type="InterPro" id="IPR036770">
    <property type="entry name" value="Ankyrin_rpt-contain_sf"/>
</dbReference>
<evidence type="ECO:0000313" key="7">
    <source>
        <dbReference type="EMBL" id="PHN07989.1"/>
    </source>
</evidence>
<dbReference type="AlphaFoldDB" id="A0A2D0NIH3"/>
<keyword evidence="1" id="KW-0677">Repeat</keyword>